<name>A0ACB6Z408_THEGA</name>
<comment type="caution">
    <text evidence="1">The sequence shown here is derived from an EMBL/GenBank/DDBJ whole genome shotgun (WGS) entry which is preliminary data.</text>
</comment>
<protein>
    <submittedName>
        <fullName evidence="1">Uncharacterized protein</fullName>
    </submittedName>
</protein>
<dbReference type="EMBL" id="MU118147">
    <property type="protein sequence ID" value="KAF9644323.1"/>
    <property type="molecule type" value="Genomic_DNA"/>
</dbReference>
<dbReference type="Proteomes" id="UP000886501">
    <property type="component" value="Unassembled WGS sequence"/>
</dbReference>
<sequence length="140" mass="15918">MKQNGTPAAEIDSMRVPPRPDYPSDSLVFGFRIAGATGVLDDVAMPTPEPTPLLYNNTELTFLMRRSEANFKNTWIGAEGDEDKSLFLLSLSRLYHQLPYVQFPLFYLSSEQPPLGLDRPFFYFTISQTSRHSPRVITTR</sequence>
<evidence type="ECO:0000313" key="2">
    <source>
        <dbReference type="Proteomes" id="UP000886501"/>
    </source>
</evidence>
<proteinExistence type="predicted"/>
<evidence type="ECO:0000313" key="1">
    <source>
        <dbReference type="EMBL" id="KAF9644323.1"/>
    </source>
</evidence>
<reference evidence="1" key="1">
    <citation type="submission" date="2019-10" db="EMBL/GenBank/DDBJ databases">
        <authorList>
            <consortium name="DOE Joint Genome Institute"/>
            <person name="Kuo A."/>
            <person name="Miyauchi S."/>
            <person name="Kiss E."/>
            <person name="Drula E."/>
            <person name="Kohler A."/>
            <person name="Sanchez-Garcia M."/>
            <person name="Andreopoulos B."/>
            <person name="Barry K.W."/>
            <person name="Bonito G."/>
            <person name="Buee M."/>
            <person name="Carver A."/>
            <person name="Chen C."/>
            <person name="Cichocki N."/>
            <person name="Clum A."/>
            <person name="Culley D."/>
            <person name="Crous P.W."/>
            <person name="Fauchery L."/>
            <person name="Girlanda M."/>
            <person name="Hayes R."/>
            <person name="Keri Z."/>
            <person name="Labutti K."/>
            <person name="Lipzen A."/>
            <person name="Lombard V."/>
            <person name="Magnuson J."/>
            <person name="Maillard F."/>
            <person name="Morin E."/>
            <person name="Murat C."/>
            <person name="Nolan M."/>
            <person name="Ohm R."/>
            <person name="Pangilinan J."/>
            <person name="Pereira M."/>
            <person name="Perotto S."/>
            <person name="Peter M."/>
            <person name="Riley R."/>
            <person name="Sitrit Y."/>
            <person name="Stielow B."/>
            <person name="Szollosi G."/>
            <person name="Zifcakova L."/>
            <person name="Stursova M."/>
            <person name="Spatafora J.W."/>
            <person name="Tedersoo L."/>
            <person name="Vaario L.-M."/>
            <person name="Yamada A."/>
            <person name="Yan M."/>
            <person name="Wang P."/>
            <person name="Xu J."/>
            <person name="Bruns T."/>
            <person name="Baldrian P."/>
            <person name="Vilgalys R."/>
            <person name="Henrissat B."/>
            <person name="Grigoriev I.V."/>
            <person name="Hibbett D."/>
            <person name="Nagy L.G."/>
            <person name="Martin F.M."/>
        </authorList>
    </citation>
    <scope>NUCLEOTIDE SEQUENCE</scope>
    <source>
        <strain evidence="1">P2</strain>
    </source>
</reference>
<organism evidence="1 2">
    <name type="scientific">Thelephora ganbajun</name>
    <name type="common">Ganba fungus</name>
    <dbReference type="NCBI Taxonomy" id="370292"/>
    <lineage>
        <taxon>Eukaryota</taxon>
        <taxon>Fungi</taxon>
        <taxon>Dikarya</taxon>
        <taxon>Basidiomycota</taxon>
        <taxon>Agaricomycotina</taxon>
        <taxon>Agaricomycetes</taxon>
        <taxon>Thelephorales</taxon>
        <taxon>Thelephoraceae</taxon>
        <taxon>Thelephora</taxon>
    </lineage>
</organism>
<gene>
    <name evidence="1" type="ORF">BDM02DRAFT_3122113</name>
</gene>
<reference evidence="1" key="2">
    <citation type="journal article" date="2020" name="Nat. Commun.">
        <title>Large-scale genome sequencing of mycorrhizal fungi provides insights into the early evolution of symbiotic traits.</title>
        <authorList>
            <person name="Miyauchi S."/>
            <person name="Kiss E."/>
            <person name="Kuo A."/>
            <person name="Drula E."/>
            <person name="Kohler A."/>
            <person name="Sanchez-Garcia M."/>
            <person name="Morin E."/>
            <person name="Andreopoulos B."/>
            <person name="Barry K.W."/>
            <person name="Bonito G."/>
            <person name="Buee M."/>
            <person name="Carver A."/>
            <person name="Chen C."/>
            <person name="Cichocki N."/>
            <person name="Clum A."/>
            <person name="Culley D."/>
            <person name="Crous P.W."/>
            <person name="Fauchery L."/>
            <person name="Girlanda M."/>
            <person name="Hayes R.D."/>
            <person name="Keri Z."/>
            <person name="LaButti K."/>
            <person name="Lipzen A."/>
            <person name="Lombard V."/>
            <person name="Magnuson J."/>
            <person name="Maillard F."/>
            <person name="Murat C."/>
            <person name="Nolan M."/>
            <person name="Ohm R.A."/>
            <person name="Pangilinan J."/>
            <person name="Pereira M.F."/>
            <person name="Perotto S."/>
            <person name="Peter M."/>
            <person name="Pfister S."/>
            <person name="Riley R."/>
            <person name="Sitrit Y."/>
            <person name="Stielow J.B."/>
            <person name="Szollosi G."/>
            <person name="Zifcakova L."/>
            <person name="Stursova M."/>
            <person name="Spatafora J.W."/>
            <person name="Tedersoo L."/>
            <person name="Vaario L.M."/>
            <person name="Yamada A."/>
            <person name="Yan M."/>
            <person name="Wang P."/>
            <person name="Xu J."/>
            <person name="Bruns T."/>
            <person name="Baldrian P."/>
            <person name="Vilgalys R."/>
            <person name="Dunand C."/>
            <person name="Henrissat B."/>
            <person name="Grigoriev I.V."/>
            <person name="Hibbett D."/>
            <person name="Nagy L.G."/>
            <person name="Martin F.M."/>
        </authorList>
    </citation>
    <scope>NUCLEOTIDE SEQUENCE</scope>
    <source>
        <strain evidence="1">P2</strain>
    </source>
</reference>
<keyword evidence="2" id="KW-1185">Reference proteome</keyword>
<accession>A0ACB6Z408</accession>